<sequence>MDRIIENSEKEQEIPFMINSMIPYADDVDNVDIYYEESLRNTQGPRKKSLSLRRNVDLTLTISPSDTESLGDEPISPKTALVARNDIDETPSLPLPHNLRRNSISMPSGLNALADLENLRLKHQMHTQATVMEEEKANSTPTNSRSTSYGLLHQGSNLNVFRYTADILTASPYGSQPQARKFVSNSLSEFVGESSLLLDFA</sequence>
<evidence type="ECO:0000313" key="2">
    <source>
        <dbReference type="Proteomes" id="UP000092460"/>
    </source>
</evidence>
<name>A0A1B0BK36_9MUSC</name>
<accession>A0A1B0BK36</accession>
<keyword evidence="2" id="KW-1185">Reference proteome</keyword>
<evidence type="ECO:0000313" key="1">
    <source>
        <dbReference type="EnsemblMetazoa" id="GPPI032659-PA"/>
    </source>
</evidence>
<dbReference type="Proteomes" id="UP000092460">
    <property type="component" value="Unassembled WGS sequence"/>
</dbReference>
<dbReference type="AlphaFoldDB" id="A0A1B0BK36"/>
<protein>
    <submittedName>
        <fullName evidence="1">Uncharacterized protein</fullName>
    </submittedName>
</protein>
<reference evidence="2" key="1">
    <citation type="submission" date="2015-01" db="EMBL/GenBank/DDBJ databases">
        <authorList>
            <person name="Aksoy S."/>
            <person name="Warren W."/>
            <person name="Wilson R.K."/>
        </authorList>
    </citation>
    <scope>NUCLEOTIDE SEQUENCE [LARGE SCALE GENOMIC DNA]</scope>
    <source>
        <strain evidence="2">IAEA</strain>
    </source>
</reference>
<organism evidence="1 2">
    <name type="scientific">Glossina palpalis gambiensis</name>
    <dbReference type="NCBI Taxonomy" id="67801"/>
    <lineage>
        <taxon>Eukaryota</taxon>
        <taxon>Metazoa</taxon>
        <taxon>Ecdysozoa</taxon>
        <taxon>Arthropoda</taxon>
        <taxon>Hexapoda</taxon>
        <taxon>Insecta</taxon>
        <taxon>Pterygota</taxon>
        <taxon>Neoptera</taxon>
        <taxon>Endopterygota</taxon>
        <taxon>Diptera</taxon>
        <taxon>Brachycera</taxon>
        <taxon>Muscomorpha</taxon>
        <taxon>Hippoboscoidea</taxon>
        <taxon>Glossinidae</taxon>
        <taxon>Glossina</taxon>
    </lineage>
</organism>
<dbReference type="VEuPathDB" id="VectorBase:GPPI032659"/>
<proteinExistence type="predicted"/>
<dbReference type="STRING" id="67801.A0A1B0BK36"/>
<reference evidence="1" key="2">
    <citation type="submission" date="2020-05" db="UniProtKB">
        <authorList>
            <consortium name="EnsemblMetazoa"/>
        </authorList>
    </citation>
    <scope>IDENTIFICATION</scope>
    <source>
        <strain evidence="1">IAEA</strain>
    </source>
</reference>
<dbReference type="EMBL" id="JXJN01015782">
    <property type="status" value="NOT_ANNOTATED_CDS"/>
    <property type="molecule type" value="Genomic_DNA"/>
</dbReference>
<dbReference type="EnsemblMetazoa" id="GPPI032659-RA">
    <property type="protein sequence ID" value="GPPI032659-PA"/>
    <property type="gene ID" value="GPPI032659"/>
</dbReference>